<feature type="transmembrane region" description="Helical" evidence="7">
    <location>
        <begin position="155"/>
        <end position="174"/>
    </location>
</feature>
<evidence type="ECO:0000256" key="2">
    <source>
        <dbReference type="ARBA" id="ARBA00007802"/>
    </source>
</evidence>
<feature type="transmembrane region" description="Helical" evidence="7">
    <location>
        <begin position="246"/>
        <end position="265"/>
    </location>
</feature>
<dbReference type="Proteomes" id="UP001366503">
    <property type="component" value="Unassembled WGS sequence"/>
</dbReference>
<sequence length="362" mass="38550">MGLISTLAATIDGALVDYVQAVFGEVAHPIRILLNSTALIALLFIAVNHIMEFRPINYSIYLLWGVRYILIYSFATLWVNFHGIYTILVDVPGEYTALMMRAAASPSDVGGGPNSSKLINTYSAMDQFSKAILQTGEDRISNTSVWNIGKSVRNVALGALIMVVGAVFTAASALCVLISKVGFAVAISLAPLAITMLMMPQTRQYFESWTRFTIGFALIPLLTTALMALVLRVFANMPKTVGGEFGFIFIMIGVSALMTMIPTMASTLASASVAAVGSEALGKIKREPNGGKRRSTDRMEANTARGAGALSGGGASSAVRSMHQSAHFRKQRLNDRLARGNDSSSGGESLPLTRNPSSGAPE</sequence>
<feature type="transmembrane region" description="Helical" evidence="7">
    <location>
        <begin position="212"/>
        <end position="234"/>
    </location>
</feature>
<feature type="compositionally biased region" description="Polar residues" evidence="6">
    <location>
        <begin position="341"/>
        <end position="362"/>
    </location>
</feature>
<evidence type="ECO:0000256" key="4">
    <source>
        <dbReference type="ARBA" id="ARBA00022989"/>
    </source>
</evidence>
<protein>
    <submittedName>
        <fullName evidence="8">Type IV secretion system protein</fullName>
    </submittedName>
</protein>
<keyword evidence="3 7" id="KW-0812">Transmembrane</keyword>
<feature type="compositionally biased region" description="Basic and acidic residues" evidence="6">
    <location>
        <begin position="284"/>
        <end position="300"/>
    </location>
</feature>
<dbReference type="InterPro" id="IPR007688">
    <property type="entry name" value="Conjugal_tfr_TrbL/VirB6"/>
</dbReference>
<name>A0ABU8KB48_9HYPH</name>
<dbReference type="Pfam" id="PF04610">
    <property type="entry name" value="TrbL"/>
    <property type="match status" value="1"/>
</dbReference>
<dbReference type="RefSeq" id="WP_337092370.1">
    <property type="nucleotide sequence ID" value="NZ_JAPYKO010000003.1"/>
</dbReference>
<keyword evidence="9" id="KW-1185">Reference proteome</keyword>
<feature type="region of interest" description="Disordered" evidence="6">
    <location>
        <begin position="284"/>
        <end position="362"/>
    </location>
</feature>
<keyword evidence="4 7" id="KW-1133">Transmembrane helix</keyword>
<reference evidence="8 9" key="1">
    <citation type="submission" date="2022-12" db="EMBL/GenBank/DDBJ databases">
        <authorList>
            <person name="Muema E."/>
        </authorList>
    </citation>
    <scope>NUCLEOTIDE SEQUENCE [LARGE SCALE GENOMIC DNA]</scope>
    <source>
        <strain evidence="9">1330</strain>
    </source>
</reference>
<dbReference type="EMBL" id="JAPYKO010000003">
    <property type="protein sequence ID" value="MEI9402054.1"/>
    <property type="molecule type" value="Genomic_DNA"/>
</dbReference>
<gene>
    <name evidence="8" type="ORF">O7A05_07740</name>
</gene>
<evidence type="ECO:0000313" key="8">
    <source>
        <dbReference type="EMBL" id="MEI9402054.1"/>
    </source>
</evidence>
<feature type="transmembrane region" description="Helical" evidence="7">
    <location>
        <begin position="32"/>
        <end position="51"/>
    </location>
</feature>
<evidence type="ECO:0000256" key="3">
    <source>
        <dbReference type="ARBA" id="ARBA00022692"/>
    </source>
</evidence>
<evidence type="ECO:0000256" key="1">
    <source>
        <dbReference type="ARBA" id="ARBA00004141"/>
    </source>
</evidence>
<comment type="similarity">
    <text evidence="2">Belongs to the TrbL/VirB6 family.</text>
</comment>
<comment type="subcellular location">
    <subcellularLocation>
        <location evidence="1">Membrane</location>
        <topology evidence="1">Multi-pass membrane protein</topology>
    </subcellularLocation>
</comment>
<evidence type="ECO:0000313" key="9">
    <source>
        <dbReference type="Proteomes" id="UP001366503"/>
    </source>
</evidence>
<feature type="transmembrane region" description="Helical" evidence="7">
    <location>
        <begin position="181"/>
        <end position="200"/>
    </location>
</feature>
<evidence type="ECO:0000256" key="6">
    <source>
        <dbReference type="SAM" id="MobiDB-lite"/>
    </source>
</evidence>
<accession>A0ABU8KB48</accession>
<keyword evidence="5 7" id="KW-0472">Membrane</keyword>
<organism evidence="8 9">
    <name type="scientific">Mesorhizobium argentiipisi</name>
    <dbReference type="NCBI Taxonomy" id="3015175"/>
    <lineage>
        <taxon>Bacteria</taxon>
        <taxon>Pseudomonadati</taxon>
        <taxon>Pseudomonadota</taxon>
        <taxon>Alphaproteobacteria</taxon>
        <taxon>Hyphomicrobiales</taxon>
        <taxon>Phyllobacteriaceae</taxon>
        <taxon>Mesorhizobium</taxon>
    </lineage>
</organism>
<feature type="transmembrane region" description="Helical" evidence="7">
    <location>
        <begin position="58"/>
        <end position="79"/>
    </location>
</feature>
<evidence type="ECO:0000256" key="7">
    <source>
        <dbReference type="SAM" id="Phobius"/>
    </source>
</evidence>
<proteinExistence type="inferred from homology"/>
<evidence type="ECO:0000256" key="5">
    <source>
        <dbReference type="ARBA" id="ARBA00023136"/>
    </source>
</evidence>
<comment type="caution">
    <text evidence="8">The sequence shown here is derived from an EMBL/GenBank/DDBJ whole genome shotgun (WGS) entry which is preliminary data.</text>
</comment>